<evidence type="ECO:0000256" key="7">
    <source>
        <dbReference type="ARBA" id="ARBA00023224"/>
    </source>
</evidence>
<dbReference type="GO" id="GO:0043025">
    <property type="term" value="C:neuronal cell body"/>
    <property type="evidence" value="ECO:0007669"/>
    <property type="project" value="TreeGrafter"/>
</dbReference>
<keyword evidence="4" id="KW-1133">Transmembrane helix</keyword>
<dbReference type="GO" id="GO:0030424">
    <property type="term" value="C:axon"/>
    <property type="evidence" value="ECO:0007669"/>
    <property type="project" value="TreeGrafter"/>
</dbReference>
<keyword evidence="6 8" id="KW-0675">Receptor</keyword>
<evidence type="ECO:0000313" key="9">
    <source>
        <dbReference type="EMBL" id="CAD7432898.1"/>
    </source>
</evidence>
<dbReference type="EMBL" id="OB795965">
    <property type="protein sequence ID" value="CAD7432898.1"/>
    <property type="molecule type" value="Genomic_DNA"/>
</dbReference>
<keyword evidence="5 8" id="KW-0472">Membrane</keyword>
<comment type="similarity">
    <text evidence="8">Belongs to the insect chemoreceptor superfamily. Gustatory receptor (GR) family.</text>
</comment>
<dbReference type="Pfam" id="PF08395">
    <property type="entry name" value="7tm_7"/>
    <property type="match status" value="1"/>
</dbReference>
<dbReference type="GO" id="GO:0007165">
    <property type="term" value="P:signal transduction"/>
    <property type="evidence" value="ECO:0007669"/>
    <property type="project" value="UniProtKB-KW"/>
</dbReference>
<evidence type="ECO:0000256" key="1">
    <source>
        <dbReference type="ARBA" id="ARBA00004651"/>
    </source>
</evidence>
<dbReference type="GO" id="GO:0008049">
    <property type="term" value="P:male courtship behavior"/>
    <property type="evidence" value="ECO:0007669"/>
    <property type="project" value="TreeGrafter"/>
</dbReference>
<dbReference type="AlphaFoldDB" id="A0A7R9EF73"/>
<evidence type="ECO:0000256" key="8">
    <source>
        <dbReference type="RuleBase" id="RU363108"/>
    </source>
</evidence>
<name>A0A7R9EF73_9NEOP</name>
<reference evidence="9" key="1">
    <citation type="submission" date="2020-11" db="EMBL/GenBank/DDBJ databases">
        <authorList>
            <person name="Tran Van P."/>
        </authorList>
    </citation>
    <scope>NUCLEOTIDE SEQUENCE</scope>
</reference>
<dbReference type="InterPro" id="IPR013604">
    <property type="entry name" value="7TM_chemorcpt"/>
</dbReference>
<evidence type="ECO:0000256" key="5">
    <source>
        <dbReference type="ARBA" id="ARBA00023136"/>
    </source>
</evidence>
<dbReference type="GO" id="GO:0050909">
    <property type="term" value="P:sensory perception of taste"/>
    <property type="evidence" value="ECO:0007669"/>
    <property type="project" value="InterPro"/>
</dbReference>
<keyword evidence="7 8" id="KW-0807">Transducer</keyword>
<dbReference type="GO" id="GO:0007635">
    <property type="term" value="P:chemosensory behavior"/>
    <property type="evidence" value="ECO:0007669"/>
    <property type="project" value="TreeGrafter"/>
</dbReference>
<proteinExistence type="inferred from homology"/>
<dbReference type="PANTHER" id="PTHR21143">
    <property type="entry name" value="INVERTEBRATE GUSTATORY RECEPTOR"/>
    <property type="match status" value="1"/>
</dbReference>
<comment type="function">
    <text evidence="8">Gustatory receptor which mediates acceptance or avoidance behavior, depending on its substrates.</text>
</comment>
<keyword evidence="3" id="KW-0812">Transmembrane</keyword>
<organism evidence="9">
    <name type="scientific">Timema monikensis</name>
    <dbReference type="NCBI Taxonomy" id="170555"/>
    <lineage>
        <taxon>Eukaryota</taxon>
        <taxon>Metazoa</taxon>
        <taxon>Ecdysozoa</taxon>
        <taxon>Arthropoda</taxon>
        <taxon>Hexapoda</taxon>
        <taxon>Insecta</taxon>
        <taxon>Pterygota</taxon>
        <taxon>Neoptera</taxon>
        <taxon>Polyneoptera</taxon>
        <taxon>Phasmatodea</taxon>
        <taxon>Timematodea</taxon>
        <taxon>Timematoidea</taxon>
        <taxon>Timematidae</taxon>
        <taxon>Timema</taxon>
    </lineage>
</organism>
<keyword evidence="2 8" id="KW-1003">Cell membrane</keyword>
<sequence length="332" mass="37434">MGLHSPTLVISYNTNTNIKVRALTSTLQLSQQTERSLQPTVCSGLDPWPAGNDLTSTRPDGVITSVARRSWNFLEWSFKALFAPPQVVNKGMPSPVGALADPEPPDPACCHMFEVLYLTRSCSQVVLEQQLTTLLVDKLKMNHSSKSTSGREIQLWYLQLQHERIKFTACGCFNIDYTFLYNFLGSAATYIVTLHVYQTRYLGCDGSHSQHKYLAIHRPYPHSSQNGQRDPPWFYGASSSLHPVPVRELGWSSSYPRQAGMEGLVLEFSGARVLGMALMGFGQCLAKGFRTRWLQLKERRVGEINKPYFTIPAPLDNQLERQRNTIKHNRNA</sequence>
<dbReference type="GO" id="GO:0030425">
    <property type="term" value="C:dendrite"/>
    <property type="evidence" value="ECO:0007669"/>
    <property type="project" value="TreeGrafter"/>
</dbReference>
<comment type="subcellular location">
    <subcellularLocation>
        <location evidence="1 8">Cell membrane</location>
        <topology evidence="1 8">Multi-pass membrane protein</topology>
    </subcellularLocation>
</comment>
<dbReference type="PANTHER" id="PTHR21143:SF133">
    <property type="entry name" value="GUSTATORY AND PHEROMONE RECEPTOR 32A-RELATED"/>
    <property type="match status" value="1"/>
</dbReference>
<gene>
    <name evidence="9" type="ORF">TMSB3V08_LOCUS9590</name>
</gene>
<evidence type="ECO:0000256" key="2">
    <source>
        <dbReference type="ARBA" id="ARBA00022475"/>
    </source>
</evidence>
<accession>A0A7R9EF73</accession>
<evidence type="ECO:0000256" key="6">
    <source>
        <dbReference type="ARBA" id="ARBA00023170"/>
    </source>
</evidence>
<evidence type="ECO:0000256" key="4">
    <source>
        <dbReference type="ARBA" id="ARBA00022989"/>
    </source>
</evidence>
<evidence type="ECO:0000256" key="3">
    <source>
        <dbReference type="ARBA" id="ARBA00022692"/>
    </source>
</evidence>
<protein>
    <recommendedName>
        <fullName evidence="8">Gustatory receptor</fullName>
    </recommendedName>
</protein>
<dbReference type="GO" id="GO:0005886">
    <property type="term" value="C:plasma membrane"/>
    <property type="evidence" value="ECO:0007669"/>
    <property type="project" value="UniProtKB-SubCell"/>
</dbReference>